<evidence type="ECO:0000259" key="2">
    <source>
        <dbReference type="PROSITE" id="PS50983"/>
    </source>
</evidence>
<reference evidence="3 4" key="1">
    <citation type="journal article" date="2018" name="Environ. Microbiol.">
        <title>Novel energy conservation strategies and behaviour of Pelotomaculum schinkii driving syntrophic propionate catabolism.</title>
        <authorList>
            <person name="Hidalgo-Ahumada C.A.P."/>
            <person name="Nobu M.K."/>
            <person name="Narihiro T."/>
            <person name="Tamaki H."/>
            <person name="Liu W.T."/>
            <person name="Kamagata Y."/>
            <person name="Stams A.J.M."/>
            <person name="Imachi H."/>
            <person name="Sousa D.Z."/>
        </authorList>
    </citation>
    <scope>NUCLEOTIDE SEQUENCE [LARGE SCALE GENOMIC DNA]</scope>
    <source>
        <strain evidence="3 4">HH</strain>
    </source>
</reference>
<keyword evidence="4" id="KW-1185">Reference proteome</keyword>
<dbReference type="RefSeq" id="WP_206663782.1">
    <property type="nucleotide sequence ID" value="NZ_QFGA01000002.1"/>
</dbReference>
<protein>
    <submittedName>
        <fullName evidence="3">High-affinity heme uptake system protein IsdE</fullName>
    </submittedName>
</protein>
<proteinExistence type="inferred from homology"/>
<dbReference type="Gene3D" id="3.40.50.1980">
    <property type="entry name" value="Nitrogenase molybdenum iron protein domain"/>
    <property type="match status" value="2"/>
</dbReference>
<dbReference type="PANTHER" id="PTHR30535">
    <property type="entry name" value="VITAMIN B12-BINDING PROTEIN"/>
    <property type="match status" value="1"/>
</dbReference>
<feature type="domain" description="Fe/B12 periplasmic-binding" evidence="2">
    <location>
        <begin position="56"/>
        <end position="328"/>
    </location>
</feature>
<dbReference type="Proteomes" id="UP000298324">
    <property type="component" value="Unassembled WGS sequence"/>
</dbReference>
<evidence type="ECO:0000313" key="4">
    <source>
        <dbReference type="Proteomes" id="UP000298324"/>
    </source>
</evidence>
<evidence type="ECO:0000313" key="3">
    <source>
        <dbReference type="EMBL" id="TEB06059.1"/>
    </source>
</evidence>
<dbReference type="PROSITE" id="PS51257">
    <property type="entry name" value="PROKAR_LIPOPROTEIN"/>
    <property type="match status" value="1"/>
</dbReference>
<comment type="caution">
    <text evidence="3">The sequence shown here is derived from an EMBL/GenBank/DDBJ whole genome shotgun (WGS) entry which is preliminary data.</text>
</comment>
<dbReference type="EMBL" id="QFGA01000002">
    <property type="protein sequence ID" value="TEB06059.1"/>
    <property type="molecule type" value="Genomic_DNA"/>
</dbReference>
<name>A0A4Y7RBC6_9FIRM</name>
<comment type="similarity">
    <text evidence="1">Belongs to the bacterial solute-binding protein 8 family.</text>
</comment>
<sequence>MIKTRNFAIAFLFILSVMICSLFTGCGDKSVSQQSTTQTITDHAGRSVTIPTQINKCYYTSPLGMIMIYSLAPDKMVGWSMQLTDKEKKYIPDKYHSLPFLGGLQMNGKINTEELLKAKPDVIFAVGPDALTDTTKSDADKLQEQLNIPVIVVDGDIKSTEKAYTFIGQLLGVGDKAKELASYCNKTMNEVTEATQAIPEEKRAKVYYAEGPKGLATEPKGGSHALVLDLVNGNNVAQVEAKGGSGMSSVSMEQVLKWNPDVILAWGADAGGAYDLIRTSQDWANINAVKNNKVYEIPNYPFNWFDRPPSVNRFLGLKWLAATLYPDIYKVDMVSEVKNFYSLFYHVDLSDADARELLKNSGLTVN</sequence>
<dbReference type="SUPFAM" id="SSF53807">
    <property type="entry name" value="Helical backbone' metal receptor"/>
    <property type="match status" value="1"/>
</dbReference>
<dbReference type="AlphaFoldDB" id="A0A4Y7RBC6"/>
<organism evidence="3 4">
    <name type="scientific">Pelotomaculum schinkii</name>
    <dbReference type="NCBI Taxonomy" id="78350"/>
    <lineage>
        <taxon>Bacteria</taxon>
        <taxon>Bacillati</taxon>
        <taxon>Bacillota</taxon>
        <taxon>Clostridia</taxon>
        <taxon>Eubacteriales</taxon>
        <taxon>Desulfotomaculaceae</taxon>
        <taxon>Pelotomaculum</taxon>
    </lineage>
</organism>
<dbReference type="InterPro" id="IPR002491">
    <property type="entry name" value="ABC_transptr_periplasmic_BD"/>
</dbReference>
<accession>A0A4Y7RBC6</accession>
<dbReference type="InterPro" id="IPR050902">
    <property type="entry name" value="ABC_Transporter_SBP"/>
</dbReference>
<gene>
    <name evidence="3" type="primary">isdE</name>
    <name evidence="3" type="ORF">Psch_03101</name>
</gene>
<dbReference type="GO" id="GO:0071281">
    <property type="term" value="P:cellular response to iron ion"/>
    <property type="evidence" value="ECO:0007669"/>
    <property type="project" value="TreeGrafter"/>
</dbReference>
<dbReference type="PANTHER" id="PTHR30535:SF34">
    <property type="entry name" value="MOLYBDATE-BINDING PROTEIN MOLA"/>
    <property type="match status" value="1"/>
</dbReference>
<dbReference type="Gene3D" id="1.20.58.2180">
    <property type="match status" value="1"/>
</dbReference>
<dbReference type="Pfam" id="PF01497">
    <property type="entry name" value="Peripla_BP_2"/>
    <property type="match status" value="1"/>
</dbReference>
<evidence type="ECO:0000256" key="1">
    <source>
        <dbReference type="ARBA" id="ARBA00008814"/>
    </source>
</evidence>
<dbReference type="PROSITE" id="PS50983">
    <property type="entry name" value="FE_B12_PBP"/>
    <property type="match status" value="1"/>
</dbReference>